<keyword evidence="1" id="KW-1133">Transmembrane helix</keyword>
<feature type="transmembrane region" description="Helical" evidence="1">
    <location>
        <begin position="21"/>
        <end position="43"/>
    </location>
</feature>
<sequence>MNHNQIKTSSRKLRRRKRWSPWMTSSFGYGKGALFIIIVFAYIQVQRFSKLDSIRSIRLKRFFLFSSNQKLHYDHNALKTSTDFLD</sequence>
<evidence type="ECO:0000313" key="3">
    <source>
        <dbReference type="Proteomes" id="UP000887458"/>
    </source>
</evidence>
<evidence type="ECO:0000313" key="2">
    <source>
        <dbReference type="EMBL" id="KAH9422413.1"/>
    </source>
</evidence>
<organism evidence="2 3">
    <name type="scientific">Dermatophagoides pteronyssinus</name>
    <name type="common">European house dust mite</name>
    <dbReference type="NCBI Taxonomy" id="6956"/>
    <lineage>
        <taxon>Eukaryota</taxon>
        <taxon>Metazoa</taxon>
        <taxon>Ecdysozoa</taxon>
        <taxon>Arthropoda</taxon>
        <taxon>Chelicerata</taxon>
        <taxon>Arachnida</taxon>
        <taxon>Acari</taxon>
        <taxon>Acariformes</taxon>
        <taxon>Sarcoptiformes</taxon>
        <taxon>Astigmata</taxon>
        <taxon>Psoroptidia</taxon>
        <taxon>Analgoidea</taxon>
        <taxon>Pyroglyphidae</taxon>
        <taxon>Dermatophagoidinae</taxon>
        <taxon>Dermatophagoides</taxon>
    </lineage>
</organism>
<evidence type="ECO:0000256" key="1">
    <source>
        <dbReference type="SAM" id="Phobius"/>
    </source>
</evidence>
<proteinExistence type="predicted"/>
<accession>A0ABQ8JII9</accession>
<comment type="caution">
    <text evidence="2">The sequence shown here is derived from an EMBL/GenBank/DDBJ whole genome shotgun (WGS) entry which is preliminary data.</text>
</comment>
<reference evidence="2 3" key="2">
    <citation type="journal article" date="2022" name="Mol. Biol. Evol.">
        <title>Comparative Genomics Reveals Insights into the Divergent Evolution of Astigmatic Mites and Household Pest Adaptations.</title>
        <authorList>
            <person name="Xiong Q."/>
            <person name="Wan A.T."/>
            <person name="Liu X."/>
            <person name="Fung C.S."/>
            <person name="Xiao X."/>
            <person name="Malainual N."/>
            <person name="Hou J."/>
            <person name="Wang L."/>
            <person name="Wang M."/>
            <person name="Yang K.Y."/>
            <person name="Cui Y."/>
            <person name="Leung E.L."/>
            <person name="Nong W."/>
            <person name="Shin S.K."/>
            <person name="Au S.W."/>
            <person name="Jeong K.Y."/>
            <person name="Chew F.T."/>
            <person name="Hui J.H."/>
            <person name="Leung T.F."/>
            <person name="Tungtrongchitr A."/>
            <person name="Zhong N."/>
            <person name="Liu Z."/>
            <person name="Tsui S.K."/>
        </authorList>
    </citation>
    <scope>NUCLEOTIDE SEQUENCE [LARGE SCALE GENOMIC DNA]</scope>
    <source>
        <strain evidence="2">Derp</strain>
    </source>
</reference>
<keyword evidence="1" id="KW-0812">Transmembrane</keyword>
<name>A0ABQ8JII9_DERPT</name>
<reference evidence="2 3" key="1">
    <citation type="journal article" date="2018" name="J. Allergy Clin. Immunol.">
        <title>High-quality assembly of Dermatophagoides pteronyssinus genome and transcriptome reveals a wide range of novel allergens.</title>
        <authorList>
            <person name="Liu X.Y."/>
            <person name="Yang K.Y."/>
            <person name="Wang M.Q."/>
            <person name="Kwok J.S."/>
            <person name="Zeng X."/>
            <person name="Yang Z."/>
            <person name="Xiao X.J."/>
            <person name="Lau C.P."/>
            <person name="Li Y."/>
            <person name="Huang Z.M."/>
            <person name="Ba J.G."/>
            <person name="Yim A.K."/>
            <person name="Ouyang C.Y."/>
            <person name="Ngai S.M."/>
            <person name="Chan T.F."/>
            <person name="Leung E.L."/>
            <person name="Liu L."/>
            <person name="Liu Z.G."/>
            <person name="Tsui S.K."/>
        </authorList>
    </citation>
    <scope>NUCLEOTIDE SEQUENCE [LARGE SCALE GENOMIC DNA]</scope>
    <source>
        <strain evidence="2">Derp</strain>
    </source>
</reference>
<dbReference type="EMBL" id="NJHN03000036">
    <property type="protein sequence ID" value="KAH9422413.1"/>
    <property type="molecule type" value="Genomic_DNA"/>
</dbReference>
<keyword evidence="3" id="KW-1185">Reference proteome</keyword>
<dbReference type="Proteomes" id="UP000887458">
    <property type="component" value="Unassembled WGS sequence"/>
</dbReference>
<protein>
    <submittedName>
        <fullName evidence="2">Uncharacterized protein</fullName>
    </submittedName>
</protein>
<gene>
    <name evidence="2" type="ORF">DERP_003089</name>
</gene>
<keyword evidence="1" id="KW-0472">Membrane</keyword>